<name>A0A4U6D163_9BACT</name>
<dbReference type="OrthoDB" id="5183931at2"/>
<keyword evidence="2" id="KW-1185">Reference proteome</keyword>
<reference evidence="1 2" key="1">
    <citation type="submission" date="2019-05" db="EMBL/GenBank/DDBJ databases">
        <title>Dyadobacter AR-3-8 sp. nov., isolated from arctic soil.</title>
        <authorList>
            <person name="Chaudhary D.K."/>
        </authorList>
    </citation>
    <scope>NUCLEOTIDE SEQUENCE [LARGE SCALE GENOMIC DNA]</scope>
    <source>
        <strain evidence="1 2">AR-3-8</strain>
    </source>
</reference>
<accession>A0A4U6D163</accession>
<organism evidence="1 2">
    <name type="scientific">Dyadobacter frigoris</name>
    <dbReference type="NCBI Taxonomy" id="2576211"/>
    <lineage>
        <taxon>Bacteria</taxon>
        <taxon>Pseudomonadati</taxon>
        <taxon>Bacteroidota</taxon>
        <taxon>Cytophagia</taxon>
        <taxon>Cytophagales</taxon>
        <taxon>Spirosomataceae</taxon>
        <taxon>Dyadobacter</taxon>
    </lineage>
</organism>
<gene>
    <name evidence="1" type="ORF">FDK13_21570</name>
</gene>
<protein>
    <submittedName>
        <fullName evidence="1">HEPN domain-containing protein</fullName>
    </submittedName>
</protein>
<comment type="caution">
    <text evidence="1">The sequence shown here is derived from an EMBL/GenBank/DDBJ whole genome shotgun (WGS) entry which is preliminary data.</text>
</comment>
<dbReference type="EMBL" id="SZVO01000010">
    <property type="protein sequence ID" value="TKT90326.1"/>
    <property type="molecule type" value="Genomic_DNA"/>
</dbReference>
<sequence length="70" mass="8038">MATRLQFQEMAENKILESEALLEKEFFDAAYYLCGYAVEFSLKSAICNRLSVEMFEGNGILEDARARSFK</sequence>
<dbReference type="Proteomes" id="UP000304900">
    <property type="component" value="Unassembled WGS sequence"/>
</dbReference>
<evidence type="ECO:0000313" key="1">
    <source>
        <dbReference type="EMBL" id="TKT90326.1"/>
    </source>
</evidence>
<dbReference type="RefSeq" id="WP_137342089.1">
    <property type="nucleotide sequence ID" value="NZ_BSQH01000004.1"/>
</dbReference>
<dbReference type="AlphaFoldDB" id="A0A4U6D163"/>
<proteinExistence type="predicted"/>
<evidence type="ECO:0000313" key="2">
    <source>
        <dbReference type="Proteomes" id="UP000304900"/>
    </source>
</evidence>